<proteinExistence type="predicted"/>
<accession>A0ABW9B9R9</accession>
<dbReference type="EMBL" id="JAQQDR010000002">
    <property type="protein sequence ID" value="MFM0237394.1"/>
    <property type="molecule type" value="Genomic_DNA"/>
</dbReference>
<sequence>MKVKDVPTPMRERLIVGERLLVAVARLRAADRGAGRAMKQRGYNRTMIALLIALLMHIKR</sequence>
<feature type="transmembrane region" description="Helical" evidence="1">
    <location>
        <begin position="42"/>
        <end position="58"/>
    </location>
</feature>
<reference evidence="2 3" key="1">
    <citation type="journal article" date="2024" name="Chem. Sci.">
        <title>Discovery of megapolipeptins by genome mining of a Burkholderiales bacteria collection.</title>
        <authorList>
            <person name="Paulo B.S."/>
            <person name="Recchia M.J.J."/>
            <person name="Lee S."/>
            <person name="Fergusson C.H."/>
            <person name="Romanowski S.B."/>
            <person name="Hernandez A."/>
            <person name="Krull N."/>
            <person name="Liu D.Y."/>
            <person name="Cavanagh H."/>
            <person name="Bos A."/>
            <person name="Gray C.A."/>
            <person name="Murphy B.T."/>
            <person name="Linington R.G."/>
            <person name="Eustaquio A.S."/>
        </authorList>
    </citation>
    <scope>NUCLEOTIDE SEQUENCE [LARGE SCALE GENOMIC DNA]</scope>
    <source>
        <strain evidence="2 3">RL17-351-BIE-A</strain>
    </source>
</reference>
<protein>
    <recommendedName>
        <fullName evidence="4">Transposase</fullName>
    </recommendedName>
</protein>
<evidence type="ECO:0000313" key="2">
    <source>
        <dbReference type="EMBL" id="MFM0237394.1"/>
    </source>
</evidence>
<keyword evidence="3" id="KW-1185">Reference proteome</keyword>
<dbReference type="RefSeq" id="WP_041759196.1">
    <property type="nucleotide sequence ID" value="NZ_JAQQCK010000001.1"/>
</dbReference>
<keyword evidence="1" id="KW-0812">Transmembrane</keyword>
<keyword evidence="1" id="KW-0472">Membrane</keyword>
<name>A0ABW9B9R9_9BURK</name>
<evidence type="ECO:0000256" key="1">
    <source>
        <dbReference type="SAM" id="Phobius"/>
    </source>
</evidence>
<keyword evidence="1" id="KW-1133">Transmembrane helix</keyword>
<evidence type="ECO:0008006" key="4">
    <source>
        <dbReference type="Google" id="ProtNLM"/>
    </source>
</evidence>
<dbReference type="Proteomes" id="UP001629274">
    <property type="component" value="Unassembled WGS sequence"/>
</dbReference>
<gene>
    <name evidence="2" type="ORF">PQR03_04560</name>
</gene>
<comment type="caution">
    <text evidence="2">The sequence shown here is derived from an EMBL/GenBank/DDBJ whole genome shotgun (WGS) entry which is preliminary data.</text>
</comment>
<organism evidence="2 3">
    <name type="scientific">Paraburkholderia phytofirmans</name>
    <dbReference type="NCBI Taxonomy" id="261302"/>
    <lineage>
        <taxon>Bacteria</taxon>
        <taxon>Pseudomonadati</taxon>
        <taxon>Pseudomonadota</taxon>
        <taxon>Betaproteobacteria</taxon>
        <taxon>Burkholderiales</taxon>
        <taxon>Burkholderiaceae</taxon>
        <taxon>Paraburkholderia</taxon>
    </lineage>
</organism>
<evidence type="ECO:0000313" key="3">
    <source>
        <dbReference type="Proteomes" id="UP001629274"/>
    </source>
</evidence>